<accession>A0A4C1YLX5</accession>
<feature type="region of interest" description="Disordered" evidence="1">
    <location>
        <begin position="1"/>
        <end position="72"/>
    </location>
</feature>
<dbReference type="Proteomes" id="UP000299102">
    <property type="component" value="Unassembled WGS sequence"/>
</dbReference>
<gene>
    <name evidence="2" type="ORF">EVAR_49395_1</name>
</gene>
<sequence length="152" mass="16893">MPITHSQSGKMPAVVTRDEIENRRRSSTNINHHDTITHHKSPPQSPSEVVQPPAAPARRSSDTSKKSKHAGWLAKAREEVAKLKLEVAFEQLQCIEAEGIDKDSSSSSEIEAPAKQKKVESCLAASRRTDRNRSEVHRSPYHDVKAEHDADS</sequence>
<feature type="compositionally biased region" description="Basic and acidic residues" evidence="1">
    <location>
        <begin position="127"/>
        <end position="152"/>
    </location>
</feature>
<dbReference type="EMBL" id="BGZK01001320">
    <property type="protein sequence ID" value="GBP77186.1"/>
    <property type="molecule type" value="Genomic_DNA"/>
</dbReference>
<feature type="region of interest" description="Disordered" evidence="1">
    <location>
        <begin position="97"/>
        <end position="152"/>
    </location>
</feature>
<organism evidence="2 3">
    <name type="scientific">Eumeta variegata</name>
    <name type="common">Bagworm moth</name>
    <name type="synonym">Eumeta japonica</name>
    <dbReference type="NCBI Taxonomy" id="151549"/>
    <lineage>
        <taxon>Eukaryota</taxon>
        <taxon>Metazoa</taxon>
        <taxon>Ecdysozoa</taxon>
        <taxon>Arthropoda</taxon>
        <taxon>Hexapoda</taxon>
        <taxon>Insecta</taxon>
        <taxon>Pterygota</taxon>
        <taxon>Neoptera</taxon>
        <taxon>Endopterygota</taxon>
        <taxon>Lepidoptera</taxon>
        <taxon>Glossata</taxon>
        <taxon>Ditrysia</taxon>
        <taxon>Tineoidea</taxon>
        <taxon>Psychidae</taxon>
        <taxon>Oiketicinae</taxon>
        <taxon>Eumeta</taxon>
    </lineage>
</organism>
<dbReference type="AlphaFoldDB" id="A0A4C1YLX5"/>
<reference evidence="2 3" key="1">
    <citation type="journal article" date="2019" name="Commun. Biol.">
        <title>The bagworm genome reveals a unique fibroin gene that provides high tensile strength.</title>
        <authorList>
            <person name="Kono N."/>
            <person name="Nakamura H."/>
            <person name="Ohtoshi R."/>
            <person name="Tomita M."/>
            <person name="Numata K."/>
            <person name="Arakawa K."/>
        </authorList>
    </citation>
    <scope>NUCLEOTIDE SEQUENCE [LARGE SCALE GENOMIC DNA]</scope>
</reference>
<comment type="caution">
    <text evidence="2">The sequence shown here is derived from an EMBL/GenBank/DDBJ whole genome shotgun (WGS) entry which is preliminary data.</text>
</comment>
<evidence type="ECO:0000256" key="1">
    <source>
        <dbReference type="SAM" id="MobiDB-lite"/>
    </source>
</evidence>
<protein>
    <submittedName>
        <fullName evidence="2">Uncharacterized protein</fullName>
    </submittedName>
</protein>
<keyword evidence="3" id="KW-1185">Reference proteome</keyword>
<evidence type="ECO:0000313" key="3">
    <source>
        <dbReference type="Proteomes" id="UP000299102"/>
    </source>
</evidence>
<name>A0A4C1YLX5_EUMVA</name>
<evidence type="ECO:0000313" key="2">
    <source>
        <dbReference type="EMBL" id="GBP77186.1"/>
    </source>
</evidence>
<proteinExistence type="predicted"/>